<dbReference type="PROSITE" id="PS50994">
    <property type="entry name" value="INTEGRASE"/>
    <property type="match status" value="1"/>
</dbReference>
<evidence type="ECO:0000313" key="4">
    <source>
        <dbReference type="EMBL" id="RVW61915.1"/>
    </source>
</evidence>
<evidence type="ECO:0000256" key="1">
    <source>
        <dbReference type="ARBA" id="ARBA00022723"/>
    </source>
</evidence>
<dbReference type="PANTHER" id="PTHR42648:SF28">
    <property type="entry name" value="TRANSPOSON-ENCODED PROTEIN WITH RIBONUCLEASE H-LIKE AND RETROVIRUS ZINC FINGER-LIKE DOMAINS"/>
    <property type="match status" value="1"/>
</dbReference>
<keyword evidence="1" id="KW-0479">Metal-binding</keyword>
<dbReference type="AlphaFoldDB" id="A0A438FPP8"/>
<dbReference type="PANTHER" id="PTHR42648">
    <property type="entry name" value="TRANSPOSASE, PUTATIVE-RELATED"/>
    <property type="match status" value="1"/>
</dbReference>
<organism evidence="4 5">
    <name type="scientific">Vitis vinifera</name>
    <name type="common">Grape</name>
    <dbReference type="NCBI Taxonomy" id="29760"/>
    <lineage>
        <taxon>Eukaryota</taxon>
        <taxon>Viridiplantae</taxon>
        <taxon>Streptophyta</taxon>
        <taxon>Embryophyta</taxon>
        <taxon>Tracheophyta</taxon>
        <taxon>Spermatophyta</taxon>
        <taxon>Magnoliopsida</taxon>
        <taxon>eudicotyledons</taxon>
        <taxon>Gunneridae</taxon>
        <taxon>Pentapetalae</taxon>
        <taxon>rosids</taxon>
        <taxon>Vitales</taxon>
        <taxon>Vitaceae</taxon>
        <taxon>Viteae</taxon>
        <taxon>Vitis</taxon>
    </lineage>
</organism>
<dbReference type="GO" id="GO:0016787">
    <property type="term" value="F:hydrolase activity"/>
    <property type="evidence" value="ECO:0007669"/>
    <property type="project" value="UniProtKB-KW"/>
</dbReference>
<dbReference type="SUPFAM" id="SSF53098">
    <property type="entry name" value="Ribonuclease H-like"/>
    <property type="match status" value="1"/>
</dbReference>
<evidence type="ECO:0000313" key="5">
    <source>
        <dbReference type="Proteomes" id="UP000288805"/>
    </source>
</evidence>
<dbReference type="GO" id="GO:0003676">
    <property type="term" value="F:nucleic acid binding"/>
    <property type="evidence" value="ECO:0007669"/>
    <property type="project" value="InterPro"/>
</dbReference>
<name>A0A438FPP8_VITVI</name>
<dbReference type="InterPro" id="IPR012337">
    <property type="entry name" value="RNaseH-like_sf"/>
</dbReference>
<dbReference type="GO" id="GO:0046872">
    <property type="term" value="F:metal ion binding"/>
    <property type="evidence" value="ECO:0007669"/>
    <property type="project" value="UniProtKB-KW"/>
</dbReference>
<dbReference type="InterPro" id="IPR039537">
    <property type="entry name" value="Retrotran_Ty1/copia-like"/>
</dbReference>
<dbReference type="GO" id="GO:0015074">
    <property type="term" value="P:DNA integration"/>
    <property type="evidence" value="ECO:0007669"/>
    <property type="project" value="InterPro"/>
</dbReference>
<dbReference type="Pfam" id="PF07727">
    <property type="entry name" value="RVT_2"/>
    <property type="match status" value="1"/>
</dbReference>
<evidence type="ECO:0000256" key="2">
    <source>
        <dbReference type="ARBA" id="ARBA00022801"/>
    </source>
</evidence>
<dbReference type="InterPro" id="IPR036397">
    <property type="entry name" value="RNaseH_sf"/>
</dbReference>
<dbReference type="Proteomes" id="UP000288805">
    <property type="component" value="Unassembled WGS sequence"/>
</dbReference>
<dbReference type="InterPro" id="IPR013103">
    <property type="entry name" value="RVT_2"/>
</dbReference>
<feature type="domain" description="Integrase catalytic" evidence="3">
    <location>
        <begin position="263"/>
        <end position="358"/>
    </location>
</feature>
<proteinExistence type="predicted"/>
<reference evidence="4 5" key="1">
    <citation type="journal article" date="2018" name="PLoS Genet.">
        <title>Population sequencing reveals clonal diversity and ancestral inbreeding in the grapevine cultivar Chardonnay.</title>
        <authorList>
            <person name="Roach M.J."/>
            <person name="Johnson D.L."/>
            <person name="Bohlmann J."/>
            <person name="van Vuuren H.J."/>
            <person name="Jones S.J."/>
            <person name="Pretorius I.S."/>
            <person name="Schmidt S.A."/>
            <person name="Borneman A.R."/>
        </authorList>
    </citation>
    <scope>NUCLEOTIDE SEQUENCE [LARGE SCALE GENOMIC DNA]</scope>
    <source>
        <strain evidence="5">cv. Chardonnay</strain>
        <tissue evidence="4">Leaf</tissue>
    </source>
</reference>
<comment type="caution">
    <text evidence="4">The sequence shown here is derived from an EMBL/GenBank/DDBJ whole genome shotgun (WGS) entry which is preliminary data.</text>
</comment>
<dbReference type="InterPro" id="IPR043502">
    <property type="entry name" value="DNA/RNA_pol_sf"/>
</dbReference>
<evidence type="ECO:0000259" key="3">
    <source>
        <dbReference type="PROSITE" id="PS50994"/>
    </source>
</evidence>
<keyword evidence="2" id="KW-0378">Hydrolase</keyword>
<accession>A0A438FPP8</accession>
<sequence length="615" mass="70671">MEGTRWSERARSKWNHSLSSVDVGMVGRTTLKSRVPFRAESEPRVRFEWEQWQRSKKGVGIEKFDGTDFAYWRMQIEDYLYGRKLHLPLFGTKPKREDHRSDEGFVCWSNEDDSKQFYEKGKVKYNDIRDLILAEEIRRRDAGKPQDLLGCCGSGRRPDIVAQWVCLVTEKVRHIPDLRRNLISVGQLDDEGHAILFVGVADASTDTSLWHRRLGHMRKQKKVSFLKTGRTPKAEKLELVHTDLWGPSPVASIGETGLKVKCLRSDNGGEYIDGEFSEYCAAQGIRMEKTIPRTPQQNGVAERMNRTLNERARSMRLHVDYQKTFWADAVSTAAYLINRGPSVPMEFRLPRSKLDAKSKICFFIGYGDEKFGYRSTVVSDVTEIDQKKSEFVNLDELTENLPGTLDLQRYSPVLNYLLLTDGGEPECYDEALQDENSSKWELAMKDEMDSLLGNQTWELTELPVGKKALHNNCEDVNNQTCTGMVAAENLHLEQLDVKTAFLHGDLEEDLYMIQPEGFIVQGQENLVCKLRKSLYGLKQAPRQWYKKFDSFMHRVGFKRCEADHCCYVKSFDNSYIILLLYVDDMLIVGSSIEKINNLKKQLSKQFAMKDLGATK</sequence>
<dbReference type="InterPro" id="IPR001584">
    <property type="entry name" value="Integrase_cat-core"/>
</dbReference>
<dbReference type="Gene3D" id="3.30.420.10">
    <property type="entry name" value="Ribonuclease H-like superfamily/Ribonuclease H"/>
    <property type="match status" value="1"/>
</dbReference>
<gene>
    <name evidence="4" type="primary">POLX_3485</name>
    <name evidence="4" type="ORF">CK203_065497</name>
</gene>
<protein>
    <submittedName>
        <fullName evidence="4">Retrovirus-related Pol polyprotein from transposon TNT 1-94</fullName>
    </submittedName>
</protein>
<dbReference type="EMBL" id="QGNW01000798">
    <property type="protein sequence ID" value="RVW61915.1"/>
    <property type="molecule type" value="Genomic_DNA"/>
</dbReference>
<dbReference type="SUPFAM" id="SSF56672">
    <property type="entry name" value="DNA/RNA polymerases"/>
    <property type="match status" value="1"/>
</dbReference>